<name>A0A1E3KRK8_LACPN</name>
<sequence length="49" mass="5627">MAYILMINSDVAAVYSNRQAARKDAKHFREKGQNTSIMTVPYHKKSILE</sequence>
<organism evidence="1 2">
    <name type="scientific">Lactiplantibacillus plantarum</name>
    <name type="common">Lactobacillus plantarum</name>
    <dbReference type="NCBI Taxonomy" id="1590"/>
    <lineage>
        <taxon>Bacteria</taxon>
        <taxon>Bacillati</taxon>
        <taxon>Bacillota</taxon>
        <taxon>Bacilli</taxon>
        <taxon>Lactobacillales</taxon>
        <taxon>Lactobacillaceae</taxon>
        <taxon>Lactiplantibacillus</taxon>
    </lineage>
</organism>
<accession>A0A1E3KRK8</accession>
<dbReference type="EMBL" id="MCOL01000001">
    <property type="protein sequence ID" value="ODO60706.1"/>
    <property type="molecule type" value="Genomic_DNA"/>
</dbReference>
<dbReference type="Proteomes" id="UP000094892">
    <property type="component" value="Unassembled WGS sequence"/>
</dbReference>
<protein>
    <submittedName>
        <fullName evidence="1">Uncharacterized protein</fullName>
    </submittedName>
</protein>
<reference evidence="1 2" key="1">
    <citation type="submission" date="2016-08" db="EMBL/GenBank/DDBJ databases">
        <title>Genome sequencing of Lactobacillus plantarum JSA22, isolated from fermented soybean paste.</title>
        <authorList>
            <person name="Choi H.S."/>
        </authorList>
    </citation>
    <scope>NUCLEOTIDE SEQUENCE [LARGE SCALE GENOMIC DNA]</scope>
    <source>
        <strain evidence="1 2">JSA22</strain>
    </source>
</reference>
<comment type="caution">
    <text evidence="1">The sequence shown here is derived from an EMBL/GenBank/DDBJ whole genome shotgun (WGS) entry which is preliminary data.</text>
</comment>
<evidence type="ECO:0000313" key="1">
    <source>
        <dbReference type="EMBL" id="ODO60706.1"/>
    </source>
</evidence>
<gene>
    <name evidence="1" type="ORF">LPJSA22_00651</name>
</gene>
<evidence type="ECO:0000313" key="2">
    <source>
        <dbReference type="Proteomes" id="UP000094892"/>
    </source>
</evidence>
<proteinExistence type="predicted"/>
<dbReference type="AlphaFoldDB" id="A0A1E3KRK8"/>